<evidence type="ECO:0000313" key="3">
    <source>
        <dbReference type="Proteomes" id="UP000321571"/>
    </source>
</evidence>
<name>A0A5C8NMC6_9ACTN</name>
<dbReference type="InterPro" id="IPR028087">
    <property type="entry name" value="Tad_N"/>
</dbReference>
<protein>
    <recommendedName>
        <fullName evidence="1">Putative Flp pilus-assembly TadG-like N-terminal domain-containing protein</fullName>
    </recommendedName>
</protein>
<keyword evidence="3" id="KW-1185">Reference proteome</keyword>
<accession>A0A5C8NMC6</accession>
<evidence type="ECO:0000313" key="2">
    <source>
        <dbReference type="EMBL" id="TXL62075.1"/>
    </source>
</evidence>
<dbReference type="OrthoDB" id="3747724at2"/>
<dbReference type="Pfam" id="PF13400">
    <property type="entry name" value="Tad"/>
    <property type="match status" value="1"/>
</dbReference>
<dbReference type="EMBL" id="VDUX01000002">
    <property type="protein sequence ID" value="TXL62075.1"/>
    <property type="molecule type" value="Genomic_DNA"/>
</dbReference>
<proteinExistence type="predicted"/>
<dbReference type="AlphaFoldDB" id="A0A5C8NMC6"/>
<feature type="domain" description="Putative Flp pilus-assembly TadG-like N-terminal" evidence="1">
    <location>
        <begin position="5"/>
        <end position="52"/>
    </location>
</feature>
<evidence type="ECO:0000259" key="1">
    <source>
        <dbReference type="Pfam" id="PF13400"/>
    </source>
</evidence>
<comment type="caution">
    <text evidence="2">The sequence shown here is derived from an EMBL/GenBank/DDBJ whole genome shotgun (WGS) entry which is preliminary data.</text>
</comment>
<gene>
    <name evidence="2" type="ORF">FHP06_05025</name>
</gene>
<sequence>MRERGTVTVMTVGFLVLVGLLTVVVVDASDAFLERQKLHNLADGAALAAADALDEDGYYADHRIRLDPSDARRLVGDYLSGEAVRLVAVRADADSVSVRLERDLDLAITPPGWEESATIVSEATARLRPASP</sequence>
<dbReference type="Proteomes" id="UP000321571">
    <property type="component" value="Unassembled WGS sequence"/>
</dbReference>
<reference evidence="2 3" key="1">
    <citation type="submission" date="2019-06" db="EMBL/GenBank/DDBJ databases">
        <title>Aeromicrobium sp. nov., isolated from a maize field.</title>
        <authorList>
            <person name="Lin S.-Y."/>
            <person name="Tsai C.-F."/>
            <person name="Young C.-C."/>
        </authorList>
    </citation>
    <scope>NUCLEOTIDE SEQUENCE [LARGE SCALE GENOMIC DNA]</scope>
    <source>
        <strain evidence="2 3">CC-CFT486</strain>
    </source>
</reference>
<organism evidence="2 3">
    <name type="scientific">Aeromicrobium terrae</name>
    <dbReference type="NCBI Taxonomy" id="2498846"/>
    <lineage>
        <taxon>Bacteria</taxon>
        <taxon>Bacillati</taxon>
        <taxon>Actinomycetota</taxon>
        <taxon>Actinomycetes</taxon>
        <taxon>Propionibacteriales</taxon>
        <taxon>Nocardioidaceae</taxon>
        <taxon>Aeromicrobium</taxon>
    </lineage>
</organism>